<evidence type="ECO:0000313" key="2">
    <source>
        <dbReference type="Proteomes" id="UP000327468"/>
    </source>
</evidence>
<reference evidence="1 2" key="1">
    <citation type="submission" date="2019-06" db="EMBL/GenBank/DDBJ databases">
        <title>A chromosome-scale genome assembly of the striped catfish, Pangasianodon hypophthalmus.</title>
        <authorList>
            <person name="Wen M."/>
            <person name="Zahm M."/>
            <person name="Roques C."/>
            <person name="Cabau C."/>
            <person name="Klopp C."/>
            <person name="Donnadieu C."/>
            <person name="Jouanno E."/>
            <person name="Avarre J.-C."/>
            <person name="Campet M."/>
            <person name="Ha T.T.T."/>
            <person name="Dugue R."/>
            <person name="Lampietro C."/>
            <person name="Louis A."/>
            <person name="Herpin A."/>
            <person name="Echchiki A."/>
            <person name="Berthelot C."/>
            <person name="Parey E."/>
            <person name="Roest-Crollius H."/>
            <person name="Braasch I."/>
            <person name="Postlethwait J."/>
            <person name="Bobe J."/>
            <person name="Montfort J."/>
            <person name="Bouchez O."/>
            <person name="Begum T."/>
            <person name="Schartl M."/>
            <person name="Guiguen Y."/>
        </authorList>
    </citation>
    <scope>NUCLEOTIDE SEQUENCE [LARGE SCALE GENOMIC DNA]</scope>
    <source>
        <strain evidence="1 2">Indonesia</strain>
        <tissue evidence="1">Blood</tissue>
    </source>
</reference>
<evidence type="ECO:0008006" key="3">
    <source>
        <dbReference type="Google" id="ProtNLM"/>
    </source>
</evidence>
<comment type="caution">
    <text evidence="1">The sequence shown here is derived from an EMBL/GenBank/DDBJ whole genome shotgun (WGS) entry which is preliminary data.</text>
</comment>
<name>A0A5N5PHT9_PANHP</name>
<dbReference type="SUPFAM" id="SSF52540">
    <property type="entry name" value="P-loop containing nucleoside triphosphate hydrolases"/>
    <property type="match status" value="1"/>
</dbReference>
<dbReference type="InterPro" id="IPR027417">
    <property type="entry name" value="P-loop_NTPase"/>
</dbReference>
<evidence type="ECO:0000313" key="1">
    <source>
        <dbReference type="EMBL" id="KAB5579112.1"/>
    </source>
</evidence>
<dbReference type="AlphaFoldDB" id="A0A5N5PHT9"/>
<proteinExistence type="predicted"/>
<dbReference type="Proteomes" id="UP000327468">
    <property type="component" value="Chromosome 4"/>
</dbReference>
<dbReference type="EMBL" id="VFJC01000005">
    <property type="protein sequence ID" value="KAB5579112.1"/>
    <property type="molecule type" value="Genomic_DNA"/>
</dbReference>
<gene>
    <name evidence="1" type="ORF">PHYPO_G00191000</name>
</gene>
<keyword evidence="2" id="KW-1185">Reference proteome</keyword>
<organism evidence="1 2">
    <name type="scientific">Pangasianodon hypophthalmus</name>
    <name type="common">Striped catfish</name>
    <name type="synonym">Helicophagus hypophthalmus</name>
    <dbReference type="NCBI Taxonomy" id="310915"/>
    <lineage>
        <taxon>Eukaryota</taxon>
        <taxon>Metazoa</taxon>
        <taxon>Chordata</taxon>
        <taxon>Craniata</taxon>
        <taxon>Vertebrata</taxon>
        <taxon>Euteleostomi</taxon>
        <taxon>Actinopterygii</taxon>
        <taxon>Neopterygii</taxon>
        <taxon>Teleostei</taxon>
        <taxon>Ostariophysi</taxon>
        <taxon>Siluriformes</taxon>
        <taxon>Pangasiidae</taxon>
        <taxon>Pangasianodon</taxon>
    </lineage>
</organism>
<dbReference type="Gene3D" id="3.40.50.300">
    <property type="entry name" value="P-loop containing nucleotide triphosphate hydrolases"/>
    <property type="match status" value="1"/>
</dbReference>
<sequence length="117" mass="13127">MGSQISKQADQQPLLDDTDEEPLIEKISVVLMGHHGVGKNTVGNAILKKKAFRFQDSSKNYYLKDENTTFDRHVTKGTNSIELISVTSAETLLGDEVFQASEVHRGVRFLKKNRKAH</sequence>
<accession>A0A5N5PHT9</accession>
<protein>
    <recommendedName>
        <fullName evidence="3">AIG1-type G domain-containing protein</fullName>
    </recommendedName>
</protein>